<feature type="region of interest" description="Disordered" evidence="1">
    <location>
        <begin position="79"/>
        <end position="150"/>
    </location>
</feature>
<keyword evidence="4" id="KW-1185">Reference proteome</keyword>
<name>A0A8H6XYW9_9AGAR</name>
<feature type="compositionally biased region" description="Low complexity" evidence="1">
    <location>
        <begin position="96"/>
        <end position="107"/>
    </location>
</feature>
<dbReference type="EMBL" id="JACAZI010000011">
    <property type="protein sequence ID" value="KAF7348904.1"/>
    <property type="molecule type" value="Genomic_DNA"/>
</dbReference>
<proteinExistence type="predicted"/>
<dbReference type="AlphaFoldDB" id="A0A8H6XYW9"/>
<sequence length="150" mass="16455">MVSPLVSQYVLGGAVGVILILFILLCLRGRFLERRRPRIDLTLVPDDLEKRPKIYDAHLDGKGDSELWHDIMPVSLHPVGFRSQNPAKHAPTEANPPTSTSPSSLSTVALIIAMPSPTTTPPLRKNDDDDPPPLSHFELGVADVEVPRVQ</sequence>
<evidence type="ECO:0000256" key="1">
    <source>
        <dbReference type="SAM" id="MobiDB-lite"/>
    </source>
</evidence>
<reference evidence="3" key="1">
    <citation type="submission" date="2020-05" db="EMBL/GenBank/DDBJ databases">
        <title>Mycena genomes resolve the evolution of fungal bioluminescence.</title>
        <authorList>
            <person name="Tsai I.J."/>
        </authorList>
    </citation>
    <scope>NUCLEOTIDE SEQUENCE</scope>
    <source>
        <strain evidence="3">CCC161011</strain>
    </source>
</reference>
<dbReference type="Proteomes" id="UP000620124">
    <property type="component" value="Unassembled WGS sequence"/>
</dbReference>
<keyword evidence="2" id="KW-0812">Transmembrane</keyword>
<dbReference type="OrthoDB" id="3046735at2759"/>
<comment type="caution">
    <text evidence="3">The sequence shown here is derived from an EMBL/GenBank/DDBJ whole genome shotgun (WGS) entry which is preliminary data.</text>
</comment>
<organism evidence="3 4">
    <name type="scientific">Mycena venus</name>
    <dbReference type="NCBI Taxonomy" id="2733690"/>
    <lineage>
        <taxon>Eukaryota</taxon>
        <taxon>Fungi</taxon>
        <taxon>Dikarya</taxon>
        <taxon>Basidiomycota</taxon>
        <taxon>Agaricomycotina</taxon>
        <taxon>Agaricomycetes</taxon>
        <taxon>Agaricomycetidae</taxon>
        <taxon>Agaricales</taxon>
        <taxon>Marasmiineae</taxon>
        <taxon>Mycenaceae</taxon>
        <taxon>Mycena</taxon>
    </lineage>
</organism>
<feature type="transmembrane region" description="Helical" evidence="2">
    <location>
        <begin position="6"/>
        <end position="27"/>
    </location>
</feature>
<keyword evidence="2" id="KW-1133">Transmembrane helix</keyword>
<keyword evidence="2" id="KW-0472">Membrane</keyword>
<protein>
    <submittedName>
        <fullName evidence="3">Uncharacterized protein</fullName>
    </submittedName>
</protein>
<evidence type="ECO:0000313" key="3">
    <source>
        <dbReference type="EMBL" id="KAF7348904.1"/>
    </source>
</evidence>
<evidence type="ECO:0000313" key="4">
    <source>
        <dbReference type="Proteomes" id="UP000620124"/>
    </source>
</evidence>
<gene>
    <name evidence="3" type="ORF">MVEN_01410700</name>
</gene>
<accession>A0A8H6XYW9</accession>
<evidence type="ECO:0000256" key="2">
    <source>
        <dbReference type="SAM" id="Phobius"/>
    </source>
</evidence>